<evidence type="ECO:0000313" key="4">
    <source>
        <dbReference type="Proteomes" id="UP000283387"/>
    </source>
</evidence>
<evidence type="ECO:0000256" key="1">
    <source>
        <dbReference type="ARBA" id="ARBA00014286"/>
    </source>
</evidence>
<keyword evidence="2" id="KW-0732">Signal</keyword>
<accession>A0A419VYI3</accession>
<dbReference type="RefSeq" id="WP_120274444.1">
    <property type="nucleotide sequence ID" value="NZ_RAPN01000002.1"/>
</dbReference>
<dbReference type="Proteomes" id="UP000283387">
    <property type="component" value="Unassembled WGS sequence"/>
</dbReference>
<dbReference type="PANTHER" id="PTHR31571">
    <property type="entry name" value="ALTERED INHERITANCE OF MITOCHONDRIA PROTEIN 6"/>
    <property type="match status" value="1"/>
</dbReference>
<sequence length="263" mass="29910">MIKNRIIVCLFLLVSVQAFAQDLVFKGGHAHNDYWNKRPLLDALDAGMVGVEADVFLRDGVLLVGHSLDELKPERTLSSLYLDPLKKIIEEKGADFSPIVLMIDIKDHGLETYRELQKVLPQYQSMLTEIKGKQINQKAVTIILSGDRPIEAVAAEKQRYCFIDGRLDEESFAAKQSLIPLLSDDWTNFFQWDGTAEISAAELTKLKSFVDHCHREHKIIRFWGYPNKPAEIRNRVWQTLKDAGVDLIGCDDPAELGKFESRK</sequence>
<reference evidence="3 4" key="1">
    <citation type="submission" date="2018-09" db="EMBL/GenBank/DDBJ databases">
        <title>Genomic Encyclopedia of Archaeal and Bacterial Type Strains, Phase II (KMG-II): from individual species to whole genera.</title>
        <authorList>
            <person name="Goeker M."/>
        </authorList>
    </citation>
    <scope>NUCLEOTIDE SEQUENCE [LARGE SCALE GENOMIC DNA]</scope>
    <source>
        <strain evidence="3 4">DSM 27148</strain>
    </source>
</reference>
<dbReference type="AlphaFoldDB" id="A0A419VYI3"/>
<dbReference type="EMBL" id="RAPN01000002">
    <property type="protein sequence ID" value="RKD88272.1"/>
    <property type="molecule type" value="Genomic_DNA"/>
</dbReference>
<gene>
    <name evidence="3" type="ORF">BC643_3417</name>
</gene>
<dbReference type="CDD" id="cd08577">
    <property type="entry name" value="PI-PLCc_GDPD_SF_unchar3"/>
    <property type="match status" value="1"/>
</dbReference>
<evidence type="ECO:0000313" key="3">
    <source>
        <dbReference type="EMBL" id="RKD88272.1"/>
    </source>
</evidence>
<dbReference type="GO" id="GO:0008081">
    <property type="term" value="F:phosphoric diester hydrolase activity"/>
    <property type="evidence" value="ECO:0007669"/>
    <property type="project" value="InterPro"/>
</dbReference>
<dbReference type="GO" id="GO:0006629">
    <property type="term" value="P:lipid metabolic process"/>
    <property type="evidence" value="ECO:0007669"/>
    <property type="project" value="InterPro"/>
</dbReference>
<organism evidence="3 4">
    <name type="scientific">Mangrovibacterium diazotrophicum</name>
    <dbReference type="NCBI Taxonomy" id="1261403"/>
    <lineage>
        <taxon>Bacteria</taxon>
        <taxon>Pseudomonadati</taxon>
        <taxon>Bacteroidota</taxon>
        <taxon>Bacteroidia</taxon>
        <taxon>Marinilabiliales</taxon>
        <taxon>Prolixibacteraceae</taxon>
        <taxon>Mangrovibacterium</taxon>
    </lineage>
</organism>
<proteinExistence type="predicted"/>
<dbReference type="OrthoDB" id="9794455at2"/>
<keyword evidence="4" id="KW-1185">Reference proteome</keyword>
<protein>
    <recommendedName>
        <fullName evidence="1">Altered inheritance of mitochondria protein 6</fullName>
    </recommendedName>
</protein>
<evidence type="ECO:0000256" key="2">
    <source>
        <dbReference type="SAM" id="SignalP"/>
    </source>
</evidence>
<dbReference type="SUPFAM" id="SSF51695">
    <property type="entry name" value="PLC-like phosphodiesterases"/>
    <property type="match status" value="1"/>
</dbReference>
<dbReference type="InterPro" id="IPR039559">
    <property type="entry name" value="AIM6_PI-PLC-like_dom"/>
</dbReference>
<feature type="signal peptide" evidence="2">
    <location>
        <begin position="1"/>
        <end position="20"/>
    </location>
</feature>
<dbReference type="InterPro" id="IPR017946">
    <property type="entry name" value="PLC-like_Pdiesterase_TIM-brl"/>
</dbReference>
<feature type="chain" id="PRO_5019390533" description="Altered inheritance of mitochondria protein 6" evidence="2">
    <location>
        <begin position="21"/>
        <end position="263"/>
    </location>
</feature>
<dbReference type="InterPro" id="IPR051236">
    <property type="entry name" value="HAT_RTT109-like"/>
</dbReference>
<name>A0A419VYI3_9BACT</name>
<dbReference type="PANTHER" id="PTHR31571:SF1">
    <property type="entry name" value="ALTERED INHERITANCE OF MITOCHONDRIA PROTEIN 6"/>
    <property type="match status" value="1"/>
</dbReference>
<comment type="caution">
    <text evidence="3">The sequence shown here is derived from an EMBL/GenBank/DDBJ whole genome shotgun (WGS) entry which is preliminary data.</text>
</comment>
<dbReference type="Gene3D" id="3.20.20.190">
    <property type="entry name" value="Phosphatidylinositol (PI) phosphodiesterase"/>
    <property type="match status" value="1"/>
</dbReference>